<evidence type="ECO:0000259" key="1">
    <source>
        <dbReference type="Pfam" id="PF16363"/>
    </source>
</evidence>
<sequence>MVSFTVINPDIGSGIYYYIGLVSTDEVYGSIDTGKFTEESPLSPNSPYAASKAAADLLCQAYWKTYHLPVIITRSSNNLGPYQFPEKLVPLAITNALGNKPIPIYGDGLNVRDWIYVIDHCQALDLVIQK</sequence>
<comment type="caution">
    <text evidence="2">The sequence shown here is derived from an EMBL/GenBank/DDBJ whole genome shotgun (WGS) entry which is preliminary data.</text>
</comment>
<dbReference type="Gene3D" id="3.90.25.10">
    <property type="entry name" value="UDP-galactose 4-epimerase, domain 1"/>
    <property type="match status" value="1"/>
</dbReference>
<dbReference type="EMBL" id="BARV01028601">
    <property type="protein sequence ID" value="GAI35439.1"/>
    <property type="molecule type" value="Genomic_DNA"/>
</dbReference>
<reference evidence="2" key="1">
    <citation type="journal article" date="2014" name="Front. Microbiol.">
        <title>High frequency of phylogenetically diverse reductive dehalogenase-homologous genes in deep subseafloor sedimentary metagenomes.</title>
        <authorList>
            <person name="Kawai M."/>
            <person name="Futagami T."/>
            <person name="Toyoda A."/>
            <person name="Takaki Y."/>
            <person name="Nishi S."/>
            <person name="Hori S."/>
            <person name="Arai W."/>
            <person name="Tsubouchi T."/>
            <person name="Morono Y."/>
            <person name="Uchiyama I."/>
            <person name="Ito T."/>
            <person name="Fujiyama A."/>
            <person name="Inagaki F."/>
            <person name="Takami H."/>
        </authorList>
    </citation>
    <scope>NUCLEOTIDE SEQUENCE</scope>
    <source>
        <strain evidence="2">Expedition CK06-06</strain>
    </source>
</reference>
<evidence type="ECO:0000313" key="2">
    <source>
        <dbReference type="EMBL" id="GAI35439.1"/>
    </source>
</evidence>
<proteinExistence type="predicted"/>
<dbReference type="Gene3D" id="3.40.50.720">
    <property type="entry name" value="NAD(P)-binding Rossmann-like Domain"/>
    <property type="match status" value="1"/>
</dbReference>
<dbReference type="PANTHER" id="PTHR43000">
    <property type="entry name" value="DTDP-D-GLUCOSE 4,6-DEHYDRATASE-RELATED"/>
    <property type="match status" value="1"/>
</dbReference>
<feature type="domain" description="NAD(P)-binding" evidence="1">
    <location>
        <begin position="22"/>
        <end position="130"/>
    </location>
</feature>
<name>X1PWV1_9ZZZZ</name>
<dbReference type="InterPro" id="IPR036291">
    <property type="entry name" value="NAD(P)-bd_dom_sf"/>
</dbReference>
<protein>
    <recommendedName>
        <fullName evidence="1">NAD(P)-binding domain-containing protein</fullName>
    </recommendedName>
</protein>
<gene>
    <name evidence="2" type="ORF">S06H3_45745</name>
</gene>
<feature type="non-terminal residue" evidence="2">
    <location>
        <position position="130"/>
    </location>
</feature>
<dbReference type="Pfam" id="PF16363">
    <property type="entry name" value="GDP_Man_Dehyd"/>
    <property type="match status" value="1"/>
</dbReference>
<dbReference type="AlphaFoldDB" id="X1PWV1"/>
<dbReference type="InterPro" id="IPR016040">
    <property type="entry name" value="NAD(P)-bd_dom"/>
</dbReference>
<dbReference type="SUPFAM" id="SSF51735">
    <property type="entry name" value="NAD(P)-binding Rossmann-fold domains"/>
    <property type="match status" value="1"/>
</dbReference>
<accession>X1PWV1</accession>
<organism evidence="2">
    <name type="scientific">marine sediment metagenome</name>
    <dbReference type="NCBI Taxonomy" id="412755"/>
    <lineage>
        <taxon>unclassified sequences</taxon>
        <taxon>metagenomes</taxon>
        <taxon>ecological metagenomes</taxon>
    </lineage>
</organism>